<reference evidence="4" key="1">
    <citation type="submission" date="2021-01" db="EMBL/GenBank/DDBJ databases">
        <title>Genome public.</title>
        <authorList>
            <person name="Liu C."/>
            <person name="Sun Q."/>
        </authorList>
    </citation>
    <scope>NUCLEOTIDE SEQUENCE [LARGE SCALE GENOMIC DNA]</scope>
    <source>
        <strain evidence="4">YIM B02556</strain>
    </source>
</reference>
<dbReference type="Pfam" id="PF01497">
    <property type="entry name" value="Peripla_BP_2"/>
    <property type="match status" value="1"/>
</dbReference>
<gene>
    <name evidence="3" type="ORF">JHL17_23350</name>
</gene>
<dbReference type="Proteomes" id="UP000652760">
    <property type="component" value="Unassembled WGS sequence"/>
</dbReference>
<dbReference type="InterPro" id="IPR050902">
    <property type="entry name" value="ABC_Transporter_SBP"/>
</dbReference>
<name>A0ABS1FA92_9PROT</name>
<keyword evidence="4" id="KW-1185">Reference proteome</keyword>
<keyword evidence="1" id="KW-0732">Signal</keyword>
<comment type="caution">
    <text evidence="3">The sequence shown here is derived from an EMBL/GenBank/DDBJ whole genome shotgun (WGS) entry which is preliminary data.</text>
</comment>
<protein>
    <submittedName>
        <fullName evidence="3">ABC transporter substrate-binding protein</fullName>
    </submittedName>
</protein>
<evidence type="ECO:0000313" key="4">
    <source>
        <dbReference type="Proteomes" id="UP000652760"/>
    </source>
</evidence>
<organism evidence="3 4">
    <name type="scientific">Azospirillum endophyticum</name>
    <dbReference type="NCBI Taxonomy" id="2800326"/>
    <lineage>
        <taxon>Bacteria</taxon>
        <taxon>Pseudomonadati</taxon>
        <taxon>Pseudomonadota</taxon>
        <taxon>Alphaproteobacteria</taxon>
        <taxon>Rhodospirillales</taxon>
        <taxon>Azospirillaceae</taxon>
        <taxon>Azospirillum</taxon>
    </lineage>
</organism>
<feature type="signal peptide" evidence="1">
    <location>
        <begin position="1"/>
        <end position="22"/>
    </location>
</feature>
<dbReference type="RefSeq" id="WP_200196867.1">
    <property type="nucleotide sequence ID" value="NZ_JAENHM010000061.1"/>
</dbReference>
<dbReference type="PROSITE" id="PS50983">
    <property type="entry name" value="FE_B12_PBP"/>
    <property type="match status" value="1"/>
</dbReference>
<feature type="domain" description="Fe/B12 periplasmic-binding" evidence="2">
    <location>
        <begin position="43"/>
        <end position="311"/>
    </location>
</feature>
<accession>A0ABS1FA92</accession>
<dbReference type="PANTHER" id="PTHR30535:SF34">
    <property type="entry name" value="MOLYBDATE-BINDING PROTEIN MOLA"/>
    <property type="match status" value="1"/>
</dbReference>
<dbReference type="InterPro" id="IPR002491">
    <property type="entry name" value="ABC_transptr_periplasmic_BD"/>
</dbReference>
<dbReference type="SUPFAM" id="SSF53807">
    <property type="entry name" value="Helical backbone' metal receptor"/>
    <property type="match status" value="1"/>
</dbReference>
<evidence type="ECO:0000256" key="1">
    <source>
        <dbReference type="SAM" id="SignalP"/>
    </source>
</evidence>
<evidence type="ECO:0000313" key="3">
    <source>
        <dbReference type="EMBL" id="MBK1840344.1"/>
    </source>
</evidence>
<dbReference type="Gene3D" id="3.40.50.1980">
    <property type="entry name" value="Nitrogenase molybdenum iron protein domain"/>
    <property type="match status" value="2"/>
</dbReference>
<feature type="chain" id="PRO_5046658806" evidence="1">
    <location>
        <begin position="23"/>
        <end position="358"/>
    </location>
</feature>
<evidence type="ECO:0000259" key="2">
    <source>
        <dbReference type="PROSITE" id="PS50983"/>
    </source>
</evidence>
<proteinExistence type="predicted"/>
<dbReference type="EMBL" id="JAENHM010000061">
    <property type="protein sequence ID" value="MBK1840344.1"/>
    <property type="molecule type" value="Genomic_DNA"/>
</dbReference>
<dbReference type="PANTHER" id="PTHR30535">
    <property type="entry name" value="VITAMIN B12-BINDING PROTEIN"/>
    <property type="match status" value="1"/>
</dbReference>
<sequence length="358" mass="38069">MPPSALAAAALLLALAPSLGGAAEIRTTDLAGNEIVLSKPAERIVALPAPSAPTVMAADRSADRLVGMHQTVAEVAKGGLLGRLFPRLNQLPASLLSAGKSAFMPNVEAIAALEPDLVLQRGELGPQVVSPLAEAGLKTALVVYGDEETTRRNIRLMADLTGHPERAEALIGWRDEVLARIRRPEKTAGKTPTVLFLSRLAGHLVVTGKGTPTDFAIAAAGGRNLAAERSGSITVTAEQIMIWDPEVILLNSADRDLQPADIRNDPLLSGTAAAKAGRVYKVLVGAFRWEPPNAENPLLWLWLAKLFHPDANGYDLRAEVRRGLSLVYGSDPTDAEIDRLLLADVNRGTLNYDRIVGP</sequence>